<sequence length="69" mass="7354">MSLYVNKGGCNGADLWLSGDKPALSGDKVCLSGDELILSGDKLWLSGDKLALLTGNTRSYHVSRRESAI</sequence>
<gene>
    <name evidence="1" type="ORF">SLU01_14820</name>
</gene>
<dbReference type="EMBL" id="BJYL01000017">
    <property type="protein sequence ID" value="GEN83170.1"/>
    <property type="molecule type" value="Genomic_DNA"/>
</dbReference>
<proteinExistence type="predicted"/>
<dbReference type="Proteomes" id="UP000321901">
    <property type="component" value="Unassembled WGS sequence"/>
</dbReference>
<reference evidence="1 2" key="1">
    <citation type="submission" date="2019-07" db="EMBL/GenBank/DDBJ databases">
        <title>Whole genome shotgun sequence of Sporosarcina luteola NBRC 105378.</title>
        <authorList>
            <person name="Hosoyama A."/>
            <person name="Uohara A."/>
            <person name="Ohji S."/>
            <person name="Ichikawa N."/>
        </authorList>
    </citation>
    <scope>NUCLEOTIDE SEQUENCE [LARGE SCALE GENOMIC DNA]</scope>
    <source>
        <strain evidence="1 2">NBRC 105378</strain>
    </source>
</reference>
<evidence type="ECO:0000313" key="1">
    <source>
        <dbReference type="EMBL" id="GEN83170.1"/>
    </source>
</evidence>
<protein>
    <submittedName>
        <fullName evidence="1">Uncharacterized protein</fullName>
    </submittedName>
</protein>
<evidence type="ECO:0000313" key="2">
    <source>
        <dbReference type="Proteomes" id="UP000321901"/>
    </source>
</evidence>
<keyword evidence="2" id="KW-1185">Reference proteome</keyword>
<accession>A0A511Z6X4</accession>
<dbReference type="AlphaFoldDB" id="A0A511Z6X4"/>
<organism evidence="1 2">
    <name type="scientific">Sporosarcina luteola</name>
    <dbReference type="NCBI Taxonomy" id="582850"/>
    <lineage>
        <taxon>Bacteria</taxon>
        <taxon>Bacillati</taxon>
        <taxon>Bacillota</taxon>
        <taxon>Bacilli</taxon>
        <taxon>Bacillales</taxon>
        <taxon>Caryophanaceae</taxon>
        <taxon>Sporosarcina</taxon>
    </lineage>
</organism>
<comment type="caution">
    <text evidence="1">The sequence shown here is derived from an EMBL/GenBank/DDBJ whole genome shotgun (WGS) entry which is preliminary data.</text>
</comment>
<name>A0A511Z6X4_9BACL</name>